<gene>
    <name evidence="4" type="ORF">WH95_13740</name>
</gene>
<dbReference type="InterPro" id="IPR036206">
    <property type="entry name" value="ThiamineP_synth_sf"/>
</dbReference>
<dbReference type="PANTHER" id="PTHR20857">
    <property type="entry name" value="THIAMINE-PHOSPHATE PYROPHOSPHORYLASE"/>
    <property type="match status" value="1"/>
</dbReference>
<dbReference type="GO" id="GO:0009228">
    <property type="term" value="P:thiamine biosynthetic process"/>
    <property type="evidence" value="ECO:0007669"/>
    <property type="project" value="UniProtKB-KW"/>
</dbReference>
<dbReference type="EMBL" id="LANI01000020">
    <property type="protein sequence ID" value="KKJ76280.1"/>
    <property type="molecule type" value="Genomic_DNA"/>
</dbReference>
<dbReference type="GO" id="GO:0004789">
    <property type="term" value="F:thiamine-phosphate diphosphorylase activity"/>
    <property type="evidence" value="ECO:0007669"/>
    <property type="project" value="TreeGrafter"/>
</dbReference>
<comment type="caution">
    <text evidence="4">The sequence shown here is derived from an EMBL/GenBank/DDBJ whole genome shotgun (WGS) entry which is preliminary data.</text>
</comment>
<feature type="domain" description="Thiamine phosphate synthase/TenI" evidence="3">
    <location>
        <begin position="16"/>
        <end position="198"/>
    </location>
</feature>
<dbReference type="GO" id="GO:0005737">
    <property type="term" value="C:cytoplasm"/>
    <property type="evidence" value="ECO:0007669"/>
    <property type="project" value="TreeGrafter"/>
</dbReference>
<sequence length="217" mass="23698">MNSEIYLLTPTDLLSDEKDVERFKSSYIQALDGGGISCVLLSGTANTPATLEKAVEILRPVTQERDIAFLIEDDFQNAKALGCDGVHLNNADRYKEAREFLGADYIVGVDCGISRHDAILVGEAGADYVAFNNRRPLPEIDDPDVREFEEGGPKGLELLTWWQTMMTPPCVSMDDIPIEAIKSHAAAGADFIAIQTAIWNHTDNPTTAVTEVNEAIA</sequence>
<dbReference type="Pfam" id="PF02581">
    <property type="entry name" value="TMP-TENI"/>
    <property type="match status" value="1"/>
</dbReference>
<dbReference type="CDD" id="cd00564">
    <property type="entry name" value="TMP_TenI"/>
    <property type="match status" value="1"/>
</dbReference>
<organism evidence="4 5">
    <name type="scientific">Kiloniella litopenaei</name>
    <dbReference type="NCBI Taxonomy" id="1549748"/>
    <lineage>
        <taxon>Bacteria</taxon>
        <taxon>Pseudomonadati</taxon>
        <taxon>Pseudomonadota</taxon>
        <taxon>Alphaproteobacteria</taxon>
        <taxon>Rhodospirillales</taxon>
        <taxon>Kiloniellaceae</taxon>
        <taxon>Kiloniella</taxon>
    </lineage>
</organism>
<name>A0A0M2R8F2_9PROT</name>
<dbReference type="AlphaFoldDB" id="A0A0M2R8F2"/>
<keyword evidence="2" id="KW-0784">Thiamine biosynthesis</keyword>
<dbReference type="InterPro" id="IPR022998">
    <property type="entry name" value="ThiamineP_synth_TenI"/>
</dbReference>
<evidence type="ECO:0000259" key="3">
    <source>
        <dbReference type="Pfam" id="PF02581"/>
    </source>
</evidence>
<dbReference type="Gene3D" id="3.20.20.70">
    <property type="entry name" value="Aldolase class I"/>
    <property type="match status" value="1"/>
</dbReference>
<evidence type="ECO:0000313" key="4">
    <source>
        <dbReference type="EMBL" id="KKJ76280.1"/>
    </source>
</evidence>
<reference evidence="4 5" key="1">
    <citation type="submission" date="2015-03" db="EMBL/GenBank/DDBJ databases">
        <title>Genome sequence of Kiloniella sp. P1-1, isolated from the gut microflora of Pacific white shrimp, Penaeus vannamei.</title>
        <authorList>
            <person name="Shao Z."/>
            <person name="Wang L."/>
            <person name="Li X."/>
        </authorList>
    </citation>
    <scope>NUCLEOTIDE SEQUENCE [LARGE SCALE GENOMIC DNA]</scope>
    <source>
        <strain evidence="4 5">P1-1</strain>
    </source>
</reference>
<dbReference type="RefSeq" id="WP_046508241.1">
    <property type="nucleotide sequence ID" value="NZ_LANI01000020.1"/>
</dbReference>
<dbReference type="InterPro" id="IPR013785">
    <property type="entry name" value="Aldolase_TIM"/>
</dbReference>
<dbReference type="Proteomes" id="UP000034491">
    <property type="component" value="Unassembled WGS sequence"/>
</dbReference>
<keyword evidence="5" id="KW-1185">Reference proteome</keyword>
<dbReference type="OrthoDB" id="7159061at2"/>
<protein>
    <recommendedName>
        <fullName evidence="3">Thiamine phosphate synthase/TenI domain-containing protein</fullName>
    </recommendedName>
</protein>
<evidence type="ECO:0000313" key="5">
    <source>
        <dbReference type="Proteomes" id="UP000034491"/>
    </source>
</evidence>
<dbReference type="STRING" id="1549748.WH95_13740"/>
<evidence type="ECO:0000256" key="1">
    <source>
        <dbReference type="ARBA" id="ARBA00004948"/>
    </source>
</evidence>
<accession>A0A0M2R8F2</accession>
<dbReference type="PANTHER" id="PTHR20857:SF15">
    <property type="entry name" value="THIAMINE-PHOSPHATE SYNTHASE"/>
    <property type="match status" value="1"/>
</dbReference>
<evidence type="ECO:0000256" key="2">
    <source>
        <dbReference type="ARBA" id="ARBA00022977"/>
    </source>
</evidence>
<proteinExistence type="predicted"/>
<comment type="pathway">
    <text evidence="1">Cofactor biosynthesis; thiamine diphosphate biosynthesis.</text>
</comment>
<dbReference type="SUPFAM" id="SSF51391">
    <property type="entry name" value="Thiamin phosphate synthase"/>
    <property type="match status" value="1"/>
</dbReference>